<comment type="caution">
    <text evidence="1">The sequence shown here is derived from an EMBL/GenBank/DDBJ whole genome shotgun (WGS) entry which is preliminary data.</text>
</comment>
<accession>A0AAV3RL89</accession>
<protein>
    <submittedName>
        <fullName evidence="1">Uncharacterized protein</fullName>
    </submittedName>
</protein>
<organism evidence="1 2">
    <name type="scientific">Lithospermum erythrorhizon</name>
    <name type="common">Purple gromwell</name>
    <name type="synonym">Lithospermum officinale var. erythrorhizon</name>
    <dbReference type="NCBI Taxonomy" id="34254"/>
    <lineage>
        <taxon>Eukaryota</taxon>
        <taxon>Viridiplantae</taxon>
        <taxon>Streptophyta</taxon>
        <taxon>Embryophyta</taxon>
        <taxon>Tracheophyta</taxon>
        <taxon>Spermatophyta</taxon>
        <taxon>Magnoliopsida</taxon>
        <taxon>eudicotyledons</taxon>
        <taxon>Gunneridae</taxon>
        <taxon>Pentapetalae</taxon>
        <taxon>asterids</taxon>
        <taxon>lamiids</taxon>
        <taxon>Boraginales</taxon>
        <taxon>Boraginaceae</taxon>
        <taxon>Boraginoideae</taxon>
        <taxon>Lithospermeae</taxon>
        <taxon>Lithospermum</taxon>
    </lineage>
</organism>
<dbReference type="EMBL" id="BAABME010028491">
    <property type="protein sequence ID" value="GAA0179668.1"/>
    <property type="molecule type" value="Genomic_DNA"/>
</dbReference>
<proteinExistence type="predicted"/>
<evidence type="ECO:0000313" key="2">
    <source>
        <dbReference type="Proteomes" id="UP001454036"/>
    </source>
</evidence>
<reference evidence="1 2" key="1">
    <citation type="submission" date="2024-01" db="EMBL/GenBank/DDBJ databases">
        <title>The complete chloroplast genome sequence of Lithospermum erythrorhizon: insights into the phylogenetic relationship among Boraginaceae species and the maternal lineages of purple gromwells.</title>
        <authorList>
            <person name="Okada T."/>
            <person name="Watanabe K."/>
        </authorList>
    </citation>
    <scope>NUCLEOTIDE SEQUENCE [LARGE SCALE GENOMIC DNA]</scope>
</reference>
<name>A0AAV3RL89_LITER</name>
<keyword evidence="2" id="KW-1185">Reference proteome</keyword>
<dbReference type="Proteomes" id="UP001454036">
    <property type="component" value="Unassembled WGS sequence"/>
</dbReference>
<sequence length="115" mass="12904">MTSFFTLRGDSRVSLPISTWDNKDITIFPVHASLYKGMSIEWDSVPHSEDEVAAGRAAWDGPIKVLGTFGYTPGYWEWAEDVLSRCSSALSMAHLEKAIQVSLYVYDSASRTLYF</sequence>
<dbReference type="AlphaFoldDB" id="A0AAV3RL89"/>
<evidence type="ECO:0000313" key="1">
    <source>
        <dbReference type="EMBL" id="GAA0179668.1"/>
    </source>
</evidence>
<gene>
    <name evidence="1" type="ORF">LIER_42224</name>
</gene>